<accession>A0A2K3KR03</accession>
<evidence type="ECO:0000313" key="1">
    <source>
        <dbReference type="EMBL" id="PNX68725.1"/>
    </source>
</evidence>
<name>A0A2K3KR03_TRIPR</name>
<comment type="caution">
    <text evidence="1">The sequence shown here is derived from an EMBL/GenBank/DDBJ whole genome shotgun (WGS) entry which is preliminary data.</text>
</comment>
<protein>
    <submittedName>
        <fullName evidence="1">Uncharacterized protein</fullName>
    </submittedName>
</protein>
<sequence>MGFWSDVKSVFCTSGNKLDKHMGLLKEKKNGKLVVKGLRDATGGGVT</sequence>
<feature type="non-terminal residue" evidence="1">
    <location>
        <position position="47"/>
    </location>
</feature>
<proteinExistence type="predicted"/>
<dbReference type="AlphaFoldDB" id="A0A2K3KR03"/>
<dbReference type="EMBL" id="ASHM01233114">
    <property type="protein sequence ID" value="PNX68725.1"/>
    <property type="molecule type" value="Genomic_DNA"/>
</dbReference>
<dbReference type="Proteomes" id="UP000236291">
    <property type="component" value="Unassembled WGS sequence"/>
</dbReference>
<gene>
    <name evidence="1" type="ORF">L195_g064111</name>
</gene>
<organism evidence="1 2">
    <name type="scientific">Trifolium pratense</name>
    <name type="common">Red clover</name>
    <dbReference type="NCBI Taxonomy" id="57577"/>
    <lineage>
        <taxon>Eukaryota</taxon>
        <taxon>Viridiplantae</taxon>
        <taxon>Streptophyta</taxon>
        <taxon>Embryophyta</taxon>
        <taxon>Tracheophyta</taxon>
        <taxon>Spermatophyta</taxon>
        <taxon>Magnoliopsida</taxon>
        <taxon>eudicotyledons</taxon>
        <taxon>Gunneridae</taxon>
        <taxon>Pentapetalae</taxon>
        <taxon>rosids</taxon>
        <taxon>fabids</taxon>
        <taxon>Fabales</taxon>
        <taxon>Fabaceae</taxon>
        <taxon>Papilionoideae</taxon>
        <taxon>50 kb inversion clade</taxon>
        <taxon>NPAAA clade</taxon>
        <taxon>Hologalegina</taxon>
        <taxon>IRL clade</taxon>
        <taxon>Trifolieae</taxon>
        <taxon>Trifolium</taxon>
    </lineage>
</organism>
<reference evidence="1 2" key="1">
    <citation type="journal article" date="2014" name="Am. J. Bot.">
        <title>Genome assembly and annotation for red clover (Trifolium pratense; Fabaceae).</title>
        <authorList>
            <person name="Istvanek J."/>
            <person name="Jaros M."/>
            <person name="Krenek A."/>
            <person name="Repkova J."/>
        </authorList>
    </citation>
    <scope>NUCLEOTIDE SEQUENCE [LARGE SCALE GENOMIC DNA]</scope>
    <source>
        <strain evidence="2">cv. Tatra</strain>
        <tissue evidence="1">Young leaves</tissue>
    </source>
</reference>
<evidence type="ECO:0000313" key="2">
    <source>
        <dbReference type="Proteomes" id="UP000236291"/>
    </source>
</evidence>
<reference evidence="1 2" key="2">
    <citation type="journal article" date="2017" name="Front. Plant Sci.">
        <title>Gene Classification and Mining of Molecular Markers Useful in Red Clover (Trifolium pratense) Breeding.</title>
        <authorList>
            <person name="Istvanek J."/>
            <person name="Dluhosova J."/>
            <person name="Dluhos P."/>
            <person name="Patkova L."/>
            <person name="Nedelnik J."/>
            <person name="Repkova J."/>
        </authorList>
    </citation>
    <scope>NUCLEOTIDE SEQUENCE [LARGE SCALE GENOMIC DNA]</scope>
    <source>
        <strain evidence="2">cv. Tatra</strain>
        <tissue evidence="1">Young leaves</tissue>
    </source>
</reference>